<dbReference type="InterPro" id="IPR031549">
    <property type="entry name" value="ASH"/>
</dbReference>
<feature type="domain" description="Abnormal spindle-like microcephaly-associated protein ASH" evidence="3">
    <location>
        <begin position="159"/>
        <end position="226"/>
    </location>
</feature>
<evidence type="ECO:0000256" key="2">
    <source>
        <dbReference type="ARBA" id="ARBA00022490"/>
    </source>
</evidence>
<evidence type="ECO:0008006" key="7">
    <source>
        <dbReference type="Google" id="ProtNLM"/>
    </source>
</evidence>
<organism evidence="5 6">
    <name type="scientific">Chilo suppressalis</name>
    <name type="common">Asiatic rice borer moth</name>
    <dbReference type="NCBI Taxonomy" id="168631"/>
    <lineage>
        <taxon>Eukaryota</taxon>
        <taxon>Metazoa</taxon>
        <taxon>Ecdysozoa</taxon>
        <taxon>Arthropoda</taxon>
        <taxon>Hexapoda</taxon>
        <taxon>Insecta</taxon>
        <taxon>Pterygota</taxon>
        <taxon>Neoptera</taxon>
        <taxon>Endopterygota</taxon>
        <taxon>Lepidoptera</taxon>
        <taxon>Glossata</taxon>
        <taxon>Ditrysia</taxon>
        <taxon>Pyraloidea</taxon>
        <taxon>Crambidae</taxon>
        <taxon>Crambinae</taxon>
        <taxon>Chilo</taxon>
    </lineage>
</organism>
<evidence type="ECO:0000259" key="4">
    <source>
        <dbReference type="Pfam" id="PF24529"/>
    </source>
</evidence>
<name>A0ABN8B655_CHISP</name>
<dbReference type="PANTHER" id="PTHR45912:SF3">
    <property type="entry name" value="CILIA- AND FLAGELLA-ASSOCIATED PROTEIN 47"/>
    <property type="match status" value="1"/>
</dbReference>
<gene>
    <name evidence="5" type="ORF">CHILSU_LOCUS8202</name>
</gene>
<keyword evidence="6" id="KW-1185">Reference proteome</keyword>
<comment type="subcellular location">
    <subcellularLocation>
        <location evidence="1">Cytoplasm</location>
    </subcellularLocation>
</comment>
<dbReference type="PANTHER" id="PTHR45912">
    <property type="entry name" value="CILIA- AND FLAGELLA-ASSOCIATED PROTEIN 47"/>
    <property type="match status" value="1"/>
</dbReference>
<dbReference type="Pfam" id="PF24529">
    <property type="entry name" value="CFAP47"/>
    <property type="match status" value="1"/>
</dbReference>
<dbReference type="InterPro" id="IPR013783">
    <property type="entry name" value="Ig-like_fold"/>
</dbReference>
<feature type="domain" description="Cilia- and flagella-associated protein 47" evidence="4">
    <location>
        <begin position="1150"/>
        <end position="1234"/>
    </location>
</feature>
<dbReference type="InterPro" id="IPR056343">
    <property type="entry name" value="CFAP47_dom"/>
</dbReference>
<keyword evidence="2" id="KW-0963">Cytoplasm</keyword>
<evidence type="ECO:0000256" key="1">
    <source>
        <dbReference type="ARBA" id="ARBA00004496"/>
    </source>
</evidence>
<dbReference type="Gene3D" id="2.60.40.10">
    <property type="entry name" value="Immunoglobulins"/>
    <property type="match status" value="2"/>
</dbReference>
<protein>
    <recommendedName>
        <fullName evidence="7">Calponin-homology (CH) domain-containing protein</fullName>
    </recommendedName>
</protein>
<accession>A0ABN8B655</accession>
<dbReference type="Pfam" id="PF15780">
    <property type="entry name" value="ASH"/>
    <property type="match status" value="1"/>
</dbReference>
<sequence>MFFNMISTHNMFLEKSVPECNKCNLDTVFKRFKSIEFPTSFVGLSTIKTLDVEIDLSVSAYLKTMYNNKLMKFADAREISASHRAFNICLMDDHTLAITFMPTSECISKVKHDKHFENRFVFDLRLIQVDGKRCCNNELHSEVGRYYISGEFEYCNLSHDPDVVNFGDVSVSAKISKHVRIRNESNVTTAKITYIRSTGFEVEPQSFTIPPNSSRRITIVLKPTCLLLQNKLTFQVRNCHSSYKMEDGQDNFLTYMIAIGAKVTYNNISKDVTVESLHKLIEKNPKYTYLNEELQTHMKRKERAQTYLTMSKNARSIKPVVKKISTVKDNCANLNTVQLEKPVSDFCKHILKKKIPTFELFDVLFSPFTIEFGRVGINTYGDKELSVKNNSNYDITLKLLKDACILYTEDKLEKLSLKLKSKTEVKITIFCLGMFEGNYYGTFEYTIDNKYYRKHPYFLQVGNPTLMVSDKCLRFGMVTSESFVTSVPVKIFNNFNVDTTFEWNELHVDAPFKIIPINGIIPKHSCRICDVLYNSKPTKSKTHEVDLVTGTKMKKIIPLELSVITRKLSIKFLQSAIIFKDIALNIETIERVKLENSSREIALFYVVEPLIPGFRIEPMTGTIRPKMVISFKIIVKISCILEFAFDIYVKINNKENLILPVSGNVVEPKLVIHPKNIYMPRVPCNMITFIPVTFQNTSTLKIFIEVLDTGDDNIFNVYIAQGNEKQRVFKFEIEGGQSKTVFVKVYDIFRREYEMYMPFKINGLLGPPNSDSSSTEIQSYIGEYERTYDNNPKVKLKTVTKDIAYCRITGVITVPWIEFSEENFEIDLKTNTSSTINFSVKNVSKYYLHVAILTSKLAPNFSLDLQIEENCSLISESSIRLELDRQQEVSFTLKFHPKGHGKFVTTALLYLDKHMTIPYYNLTFTGKRQTPALTPSTNRIVFPPCHIGNELSQSITLIFEDTSDEECFSCMVKDEPKLTVKFVKFKSFENERKLQTEVTVEVKVFCETTYSRNLIIAFNHSCGSGCEIEVSFCFTYCQLTLHASSIVQPQENPYPYFPLESQTKFYDYLEVSSKFLEKWMFQQGFRRDLYPIIPDTFHAISTAISSPSSATKGKGINVSYLNFVKRIAGPLMKHIRKTIAHEVDESFKCVKEIHDTYREIINLLRSRGADLWDLQGKFLLSYDQFAIYTENVTPKCNADIILNKELLADVNLYNRLNKQSWIDFILQSYKVFIMDSCFFECVCVSSQSRDIIKILIDWYNEQIASQHYQLRGHSKPRKFINNITTDLSDGMAIASAILNYCSFFSSLFSTFCEVNENDRVSGIINNACLIIEAMNTMRLYFPLQSIDFLQPNFIQMLFLSIHLYVVLPMFKPKDIIKFNPPLLRSSTRHLVISTATQESVIFNFIILNNLRNSFTVEKAPAGDNGKKLLLNIKFLANYTTEDTCILLVHGYNKTRIFDTYMIFLLKGYIGSLNPVKKCKVTGPLFRPNKVDVLVSSPFLLPATYRLFLTDNEPTIPVNLEDDHGPRFYIRRLNLIDKEINLCGLPKESGQDIIEHKIYLQIICLSTQIGNSWIWFKGEIGEFFIKVTSQPRWDLAIDTLQARVRSWPLDPCSCGETCECYRTTVLVIPHRNELMLKSLRYALLEHASDIMLQVYDRLIGTPTGKIILGMLLAEGGTNMTEIQHILQSETVYRISSRALLPRMERVRLAQHSDEVLALPIMVPTDDKSEKYSVTFTSACGMDIRTYRVIFVETSDGD</sequence>
<dbReference type="EMBL" id="OU963896">
    <property type="protein sequence ID" value="CAH0404854.1"/>
    <property type="molecule type" value="Genomic_DNA"/>
</dbReference>
<proteinExistence type="predicted"/>
<dbReference type="Proteomes" id="UP001153292">
    <property type="component" value="Chromosome 3"/>
</dbReference>
<reference evidence="5" key="1">
    <citation type="submission" date="2021-12" db="EMBL/GenBank/DDBJ databases">
        <authorList>
            <person name="King R."/>
        </authorList>
    </citation>
    <scope>NUCLEOTIDE SEQUENCE</scope>
</reference>
<evidence type="ECO:0000259" key="3">
    <source>
        <dbReference type="Pfam" id="PF15780"/>
    </source>
</evidence>
<evidence type="ECO:0000313" key="5">
    <source>
        <dbReference type="EMBL" id="CAH0404854.1"/>
    </source>
</evidence>
<evidence type="ECO:0000313" key="6">
    <source>
        <dbReference type="Proteomes" id="UP001153292"/>
    </source>
</evidence>